<evidence type="ECO:0000313" key="5">
    <source>
        <dbReference type="EMBL" id="GAA1754595.1"/>
    </source>
</evidence>
<dbReference type="InterPro" id="IPR036250">
    <property type="entry name" value="AcylCo_DH-like_C"/>
</dbReference>
<comment type="caution">
    <text evidence="5">The sequence shown here is derived from an EMBL/GenBank/DDBJ whole genome shotgun (WGS) entry which is preliminary data.</text>
</comment>
<dbReference type="InterPro" id="IPR050741">
    <property type="entry name" value="Acyl-CoA_dehydrogenase"/>
</dbReference>
<dbReference type="PIRSF" id="PIRSF016578">
    <property type="entry name" value="HsaA"/>
    <property type="match status" value="1"/>
</dbReference>
<protein>
    <submittedName>
        <fullName evidence="5">Acyl-CoA dehydrogenase</fullName>
    </submittedName>
</protein>
<dbReference type="SUPFAM" id="SSF47203">
    <property type="entry name" value="Acyl-CoA dehydrogenase C-terminal domain-like"/>
    <property type="match status" value="1"/>
</dbReference>
<dbReference type="SUPFAM" id="SSF56645">
    <property type="entry name" value="Acyl-CoA dehydrogenase NM domain-like"/>
    <property type="match status" value="1"/>
</dbReference>
<dbReference type="RefSeq" id="WP_344204473.1">
    <property type="nucleotide sequence ID" value="NZ_BAAAME010000022.1"/>
</dbReference>
<dbReference type="Gene3D" id="1.20.140.10">
    <property type="entry name" value="Butyryl-CoA Dehydrogenase, subunit A, domain 3"/>
    <property type="match status" value="1"/>
</dbReference>
<evidence type="ECO:0000259" key="4">
    <source>
        <dbReference type="Pfam" id="PF08028"/>
    </source>
</evidence>
<dbReference type="InterPro" id="IPR013107">
    <property type="entry name" value="Acyl-CoA_DH_C"/>
</dbReference>
<dbReference type="PANTHER" id="PTHR48083">
    <property type="entry name" value="MEDIUM-CHAIN SPECIFIC ACYL-COA DEHYDROGENASE, MITOCHONDRIAL-RELATED"/>
    <property type="match status" value="1"/>
</dbReference>
<proteinExistence type="inferred from homology"/>
<keyword evidence="1" id="KW-0560">Oxidoreductase</keyword>
<dbReference type="InterPro" id="IPR009100">
    <property type="entry name" value="AcylCoA_DH/oxidase_NM_dom_sf"/>
</dbReference>
<feature type="domain" description="Acyl-CoA dehydrogenase/oxidase N-terminal" evidence="3">
    <location>
        <begin position="29"/>
        <end position="96"/>
    </location>
</feature>
<evidence type="ECO:0000256" key="2">
    <source>
        <dbReference type="ARBA" id="ARBA00049661"/>
    </source>
</evidence>
<reference evidence="5 6" key="1">
    <citation type="journal article" date="2019" name="Int. J. Syst. Evol. Microbiol.">
        <title>The Global Catalogue of Microorganisms (GCM) 10K type strain sequencing project: providing services to taxonomists for standard genome sequencing and annotation.</title>
        <authorList>
            <consortium name="The Broad Institute Genomics Platform"/>
            <consortium name="The Broad Institute Genome Sequencing Center for Infectious Disease"/>
            <person name="Wu L."/>
            <person name="Ma J."/>
        </authorList>
    </citation>
    <scope>NUCLEOTIDE SEQUENCE [LARGE SCALE GENOMIC DNA]</scope>
    <source>
        <strain evidence="5 6">JCM 13518</strain>
    </source>
</reference>
<dbReference type="InterPro" id="IPR046373">
    <property type="entry name" value="Acyl-CoA_Oxase/DH_mid-dom_sf"/>
</dbReference>
<sequence length="398" mass="43237">MHIQEVPTESSTDNHVEVARNLIPLLQNGAEETERGRRLAPEVSEAMRASGLLQVCAPLRAGGSGGNFRDLIEVSAELARGDGSAGWVAFIANAAAFATSAFADEVRAEIFADPLNVVVGQYGPNGVATRVDGGYRVTGKWRFASGCYQAQWTLNGVRIADDNGEVVARAWALLPLAELELEDSWHVAGMSGTGSNTLIANDVFVRDGFMVDHDTFAGRRFAAWHDDEPQYRSSMRTVAQLGIVGPLMGLAEAAWENILAMMNEGRPIIQTSYKDIRESPSYRLALGEARNAIDQGSFHVFRAADRVDSAALDGRHLDLGDHARIWGDASAATKKFRDAVDLLLDIGGTRSFSVANPLQRIWRDLEIGSRHGLNNRLVNAERHALGLLDLDRPPLIDG</sequence>
<dbReference type="EMBL" id="BAAAME010000022">
    <property type="protein sequence ID" value="GAA1754595.1"/>
    <property type="molecule type" value="Genomic_DNA"/>
</dbReference>
<accession>A0ABN2KF53</accession>
<dbReference type="PANTHER" id="PTHR48083:SF19">
    <property type="entry name" value="FLAVIN-DEPENDENT MONOOXYGENASE, OXYGENASE SUBUNIT HSAA"/>
    <property type="match status" value="1"/>
</dbReference>
<evidence type="ECO:0000256" key="1">
    <source>
        <dbReference type="ARBA" id="ARBA00023002"/>
    </source>
</evidence>
<dbReference type="Pfam" id="PF02771">
    <property type="entry name" value="Acyl-CoA_dh_N"/>
    <property type="match status" value="1"/>
</dbReference>
<evidence type="ECO:0000313" key="6">
    <source>
        <dbReference type="Proteomes" id="UP001501057"/>
    </source>
</evidence>
<dbReference type="Gene3D" id="1.10.540.10">
    <property type="entry name" value="Acyl-CoA dehydrogenase/oxidase, N-terminal domain"/>
    <property type="match status" value="1"/>
</dbReference>
<comment type="similarity">
    <text evidence="2">Belongs to the HpaH/HsaA monooxygenase family.</text>
</comment>
<dbReference type="Gene3D" id="2.40.110.10">
    <property type="entry name" value="Butyryl-CoA Dehydrogenase, subunit A, domain 2"/>
    <property type="match status" value="1"/>
</dbReference>
<dbReference type="InterPro" id="IPR013786">
    <property type="entry name" value="AcylCoA_DH/ox_N"/>
</dbReference>
<name>A0ABN2KF53_9ACTN</name>
<keyword evidence="6" id="KW-1185">Reference proteome</keyword>
<evidence type="ECO:0000259" key="3">
    <source>
        <dbReference type="Pfam" id="PF02771"/>
    </source>
</evidence>
<dbReference type="InterPro" id="IPR037069">
    <property type="entry name" value="AcylCoA_DH/ox_N_sf"/>
</dbReference>
<dbReference type="Proteomes" id="UP001501057">
    <property type="component" value="Unassembled WGS sequence"/>
</dbReference>
<feature type="domain" description="Acyl-CoA dehydrogenase C-terminal" evidence="4">
    <location>
        <begin position="242"/>
        <end position="375"/>
    </location>
</feature>
<dbReference type="Pfam" id="PF08028">
    <property type="entry name" value="Acyl-CoA_dh_2"/>
    <property type="match status" value="1"/>
</dbReference>
<gene>
    <name evidence="5" type="ORF">GCM10009710_37250</name>
</gene>
<organism evidence="5 6">
    <name type="scientific">Aeromicrobium alkaliterrae</name>
    <dbReference type="NCBI Taxonomy" id="302168"/>
    <lineage>
        <taxon>Bacteria</taxon>
        <taxon>Bacillati</taxon>
        <taxon>Actinomycetota</taxon>
        <taxon>Actinomycetes</taxon>
        <taxon>Propionibacteriales</taxon>
        <taxon>Nocardioidaceae</taxon>
        <taxon>Aeromicrobium</taxon>
    </lineage>
</organism>